<dbReference type="PRINTS" id="PR00081">
    <property type="entry name" value="GDHRDH"/>
</dbReference>
<keyword evidence="4" id="KW-1185">Reference proteome</keyword>
<dbReference type="AlphaFoldDB" id="A0A9P5YXE3"/>
<evidence type="ECO:0000313" key="3">
    <source>
        <dbReference type="EMBL" id="KAF9475700.1"/>
    </source>
</evidence>
<dbReference type="SUPFAM" id="SSF51735">
    <property type="entry name" value="NAD(P)-binding Rossmann-fold domains"/>
    <property type="match status" value="1"/>
</dbReference>
<dbReference type="Gene3D" id="3.40.50.720">
    <property type="entry name" value="NAD(P)-binding Rossmann-like Domain"/>
    <property type="match status" value="1"/>
</dbReference>
<comment type="similarity">
    <text evidence="1">Belongs to the short-chain dehydrogenases/reductases (SDR) family.</text>
</comment>
<dbReference type="FunFam" id="3.40.50.720:FF:000084">
    <property type="entry name" value="Short-chain dehydrogenase reductase"/>
    <property type="match status" value="1"/>
</dbReference>
<dbReference type="OrthoDB" id="1888931at2759"/>
<dbReference type="GO" id="GO:0016616">
    <property type="term" value="F:oxidoreductase activity, acting on the CH-OH group of donors, NAD or NADP as acceptor"/>
    <property type="evidence" value="ECO:0007669"/>
    <property type="project" value="TreeGrafter"/>
</dbReference>
<dbReference type="PRINTS" id="PR00080">
    <property type="entry name" value="SDRFAMILY"/>
</dbReference>
<evidence type="ECO:0000256" key="1">
    <source>
        <dbReference type="ARBA" id="ARBA00006484"/>
    </source>
</evidence>
<evidence type="ECO:0000256" key="2">
    <source>
        <dbReference type="ARBA" id="ARBA00023002"/>
    </source>
</evidence>
<reference evidence="3" key="1">
    <citation type="submission" date="2020-11" db="EMBL/GenBank/DDBJ databases">
        <authorList>
            <consortium name="DOE Joint Genome Institute"/>
            <person name="Ahrendt S."/>
            <person name="Riley R."/>
            <person name="Andreopoulos W."/>
            <person name="Labutti K."/>
            <person name="Pangilinan J."/>
            <person name="Ruiz-Duenas F.J."/>
            <person name="Barrasa J.M."/>
            <person name="Sanchez-Garcia M."/>
            <person name="Camarero S."/>
            <person name="Miyauchi S."/>
            <person name="Serrano A."/>
            <person name="Linde D."/>
            <person name="Babiker R."/>
            <person name="Drula E."/>
            <person name="Ayuso-Fernandez I."/>
            <person name="Pacheco R."/>
            <person name="Padilla G."/>
            <person name="Ferreira P."/>
            <person name="Barriuso J."/>
            <person name="Kellner H."/>
            <person name="Castanera R."/>
            <person name="Alfaro M."/>
            <person name="Ramirez L."/>
            <person name="Pisabarro A.G."/>
            <person name="Kuo A."/>
            <person name="Tritt A."/>
            <person name="Lipzen A."/>
            <person name="He G."/>
            <person name="Yan M."/>
            <person name="Ng V."/>
            <person name="Cullen D."/>
            <person name="Martin F."/>
            <person name="Rosso M.-N."/>
            <person name="Henrissat B."/>
            <person name="Hibbett D."/>
            <person name="Martinez A.T."/>
            <person name="Grigoriev I.V."/>
        </authorList>
    </citation>
    <scope>NUCLEOTIDE SEQUENCE</scope>
    <source>
        <strain evidence="3">CIRM-BRFM 674</strain>
    </source>
</reference>
<name>A0A9P5YXE3_9AGAR</name>
<gene>
    <name evidence="3" type="ORF">BDN70DRAFT_813615</name>
</gene>
<protein>
    <submittedName>
        <fullName evidence="3">NAD(P)-binding protein</fullName>
    </submittedName>
</protein>
<dbReference type="PANTHER" id="PTHR42760:SF115">
    <property type="entry name" value="3-OXOACYL-[ACYL-CARRIER-PROTEIN] REDUCTASE FABG"/>
    <property type="match status" value="1"/>
</dbReference>
<dbReference type="Pfam" id="PF13561">
    <property type="entry name" value="adh_short_C2"/>
    <property type="match status" value="1"/>
</dbReference>
<comment type="caution">
    <text evidence="3">The sequence shown here is derived from an EMBL/GenBank/DDBJ whole genome shotgun (WGS) entry which is preliminary data.</text>
</comment>
<organism evidence="3 4">
    <name type="scientific">Pholiota conissans</name>
    <dbReference type="NCBI Taxonomy" id="109636"/>
    <lineage>
        <taxon>Eukaryota</taxon>
        <taxon>Fungi</taxon>
        <taxon>Dikarya</taxon>
        <taxon>Basidiomycota</taxon>
        <taxon>Agaricomycotina</taxon>
        <taxon>Agaricomycetes</taxon>
        <taxon>Agaricomycetidae</taxon>
        <taxon>Agaricales</taxon>
        <taxon>Agaricineae</taxon>
        <taxon>Strophariaceae</taxon>
        <taxon>Pholiota</taxon>
    </lineage>
</organism>
<dbReference type="InterPro" id="IPR002347">
    <property type="entry name" value="SDR_fam"/>
</dbReference>
<keyword evidence="2" id="KW-0560">Oxidoreductase</keyword>
<dbReference type="Proteomes" id="UP000807469">
    <property type="component" value="Unassembled WGS sequence"/>
</dbReference>
<dbReference type="InterPro" id="IPR036291">
    <property type="entry name" value="NAD(P)-bd_dom_sf"/>
</dbReference>
<evidence type="ECO:0000313" key="4">
    <source>
        <dbReference type="Proteomes" id="UP000807469"/>
    </source>
</evidence>
<feature type="non-terminal residue" evidence="3">
    <location>
        <position position="1"/>
    </location>
</feature>
<accession>A0A9P5YXE3</accession>
<proteinExistence type="inferred from homology"/>
<dbReference type="EMBL" id="MU155322">
    <property type="protein sequence ID" value="KAF9475700.1"/>
    <property type="molecule type" value="Genomic_DNA"/>
</dbReference>
<dbReference type="PANTHER" id="PTHR42760">
    <property type="entry name" value="SHORT-CHAIN DEHYDROGENASES/REDUCTASES FAMILY MEMBER"/>
    <property type="match status" value="1"/>
</dbReference>
<sequence>LSPREEAITRFSVSGNVIVTGGAGDLGRASARALLQHGAKGLCIFDTEAGFATSRQALDKMYAEYSAEAHKFIFLEEVVNVTDENAIERSVKKAVEKLGSIDILVCFAGIATPCKSEEMTLALWSSILNVNTTGSWLCAKAVGKEMIRQGTGGSIVFTASVTGHHPAFPVPQSAYSVSKAGVIALTKNLAAEWAEHGIRANSISPGLIETRLSQVPAWEAVRRPWNERTPLGRTGVPEEIVGPVVMLCSPAARYITGIDILIDGQCIDLTTRLIMLLTQSFCGDIRRWSTRILTEVIEQGVQLRSRKSLEYHI</sequence>